<accession>Q8X419</accession>
<dbReference type="KEGG" id="ece:Z0855"/>
<name>Q8X419_ECO57</name>
<evidence type="ECO:0000313" key="1">
    <source>
        <dbReference type="EMBL" id="AAG55026.1"/>
    </source>
</evidence>
<evidence type="ECO:0000313" key="2">
    <source>
        <dbReference type="Proteomes" id="UP000002519"/>
    </source>
</evidence>
<gene>
    <name evidence="1" type="ordered locus">Z0855</name>
</gene>
<reference evidence="1 2" key="1">
    <citation type="journal article" date="2001" name="Nature">
        <title>Genome sequence of enterohaemorrhagic Escherichia coli O157:H7.</title>
        <authorList>
            <person name="Perna N.T."/>
            <person name="Plunkett G.III."/>
            <person name="Burland V."/>
            <person name="Mau B."/>
            <person name="Glasner J.D."/>
            <person name="Rose D.J."/>
            <person name="Mayhew G.F."/>
            <person name="Evans P.S."/>
            <person name="Gregor J."/>
            <person name="Kirkpatrick H.A."/>
            <person name="Posfai G."/>
            <person name="Hackett J."/>
            <person name="Klink S."/>
            <person name="Boutin A."/>
            <person name="Shao Y."/>
            <person name="Miller L."/>
            <person name="Grotbeck E.J."/>
            <person name="Davis N.W."/>
            <person name="Lim A."/>
            <person name="Dimalanta E."/>
            <person name="Potamousis K."/>
            <person name="Apodaca J."/>
            <person name="Anantharaman T.S."/>
            <person name="Lin J."/>
            <person name="Yen G."/>
            <person name="Schwartz D.C."/>
            <person name="Welch R.A."/>
            <person name="Blattner F.R."/>
        </authorList>
    </citation>
    <scope>NUCLEOTIDE SEQUENCE [LARGE SCALE GENOMIC DNA]</scope>
    <source>
        <strain evidence="2">O157:H7 / EDL933 / ATCC 700927 / EHEC</strain>
    </source>
</reference>
<sequence>MFDRIYLGDRAIKKLNLIYGVNKLEFRLI</sequence>
<dbReference type="EMBL" id="AE005174">
    <property type="protein sequence ID" value="AAG55026.1"/>
    <property type="molecule type" value="Genomic_DNA"/>
</dbReference>
<organism evidence="1 2">
    <name type="scientific">Escherichia coli O157:H7</name>
    <dbReference type="NCBI Taxonomy" id="83334"/>
    <lineage>
        <taxon>Bacteria</taxon>
        <taxon>Pseudomonadati</taxon>
        <taxon>Pseudomonadota</taxon>
        <taxon>Gammaproteobacteria</taxon>
        <taxon>Enterobacterales</taxon>
        <taxon>Enterobacteriaceae</taxon>
        <taxon>Escherichia</taxon>
    </lineage>
</organism>
<protein>
    <submittedName>
        <fullName evidence="1">Uncharacterized protein</fullName>
    </submittedName>
</protein>
<dbReference type="PIR" id="F85570">
    <property type="entry name" value="F85570"/>
</dbReference>
<dbReference type="Proteomes" id="UP000002519">
    <property type="component" value="Chromosome"/>
</dbReference>
<dbReference type="AlphaFoldDB" id="Q8X419"/>
<proteinExistence type="predicted"/>